<gene>
    <name evidence="1" type="ORF">TMSB3V08_LOCUS7570</name>
</gene>
<evidence type="ECO:0000313" key="1">
    <source>
        <dbReference type="EMBL" id="CAD7430821.1"/>
    </source>
</evidence>
<organism evidence="1">
    <name type="scientific">Timema monikensis</name>
    <dbReference type="NCBI Taxonomy" id="170555"/>
    <lineage>
        <taxon>Eukaryota</taxon>
        <taxon>Metazoa</taxon>
        <taxon>Ecdysozoa</taxon>
        <taxon>Arthropoda</taxon>
        <taxon>Hexapoda</taxon>
        <taxon>Insecta</taxon>
        <taxon>Pterygota</taxon>
        <taxon>Neoptera</taxon>
        <taxon>Polyneoptera</taxon>
        <taxon>Phasmatodea</taxon>
        <taxon>Timematodea</taxon>
        <taxon>Timematoidea</taxon>
        <taxon>Timematidae</taxon>
        <taxon>Timema</taxon>
    </lineage>
</organism>
<accession>A0A7R9HQG0</accession>
<proteinExistence type="predicted"/>
<sequence>MERHRLLAEEIIPPEIINTHQDLRDYVSRDQKKHGTWSIQSASPQQRTNLDLCMRLWRRDYTRVRCLRIRKHTSSEEPAT</sequence>
<name>A0A7R9HQG0_9NEOP</name>
<dbReference type="AlphaFoldDB" id="A0A7R9HQG0"/>
<protein>
    <submittedName>
        <fullName evidence="1">Uncharacterized protein</fullName>
    </submittedName>
</protein>
<dbReference type="EMBL" id="OB794668">
    <property type="protein sequence ID" value="CAD7430821.1"/>
    <property type="molecule type" value="Genomic_DNA"/>
</dbReference>
<reference evidence="1" key="1">
    <citation type="submission" date="2020-11" db="EMBL/GenBank/DDBJ databases">
        <authorList>
            <person name="Tran Van P."/>
        </authorList>
    </citation>
    <scope>NUCLEOTIDE SEQUENCE</scope>
</reference>